<dbReference type="RefSeq" id="WP_160964108.1">
    <property type="nucleotide sequence ID" value="NZ_WVUD01000073.1"/>
</dbReference>
<keyword evidence="2" id="KW-1185">Reference proteome</keyword>
<dbReference type="AlphaFoldDB" id="A0A7C9N4F5"/>
<protein>
    <submittedName>
        <fullName evidence="1">Uncharacterized protein</fullName>
    </submittedName>
</protein>
<proteinExistence type="predicted"/>
<organism evidence="1 2">
    <name type="scientific">Solidesulfovibrio aerotolerans</name>
    <dbReference type="NCBI Taxonomy" id="295255"/>
    <lineage>
        <taxon>Bacteria</taxon>
        <taxon>Pseudomonadati</taxon>
        <taxon>Thermodesulfobacteriota</taxon>
        <taxon>Desulfovibrionia</taxon>
        <taxon>Desulfovibrionales</taxon>
        <taxon>Desulfovibrionaceae</taxon>
        <taxon>Solidesulfovibrio</taxon>
    </lineage>
</organism>
<dbReference type="OrthoDB" id="5453322at2"/>
<gene>
    <name evidence="1" type="ORF">GTA51_19535</name>
</gene>
<comment type="caution">
    <text evidence="1">The sequence shown here is derived from an EMBL/GenBank/DDBJ whole genome shotgun (WGS) entry which is preliminary data.</text>
</comment>
<sequence>MGKLNAEKLSPNPEFDLFLYLRVAGTPKVEQHVIDLCEEHWDAFKEHLKGYRFAESGSKRGVALFFLEPAAEGLVEEAWARSPTEGFALHNLAVSMVMAAAGEQVPEIEAGACAPLPTPDRDLKRRMERLGLVWNETGNVSVQFAVMTHDPYAGGCAVCHLRATCPKSEAPKGA</sequence>
<reference evidence="1 2" key="1">
    <citation type="submission" date="2020-01" db="EMBL/GenBank/DDBJ databases">
        <title>Genome sequence of Desulfovibrio aerotolerans DSM 16695(T).</title>
        <authorList>
            <person name="Karnachuk O."/>
            <person name="Avakyan M."/>
            <person name="Mardanov A."/>
            <person name="Kadnikov V."/>
            <person name="Ravin N."/>
        </authorList>
    </citation>
    <scope>NUCLEOTIDE SEQUENCE [LARGE SCALE GENOMIC DNA]</scope>
    <source>
        <strain evidence="1 2">DSM 16695</strain>
    </source>
</reference>
<dbReference type="Proteomes" id="UP000482487">
    <property type="component" value="Unassembled WGS sequence"/>
</dbReference>
<accession>A0A7C9N4F5</accession>
<evidence type="ECO:0000313" key="1">
    <source>
        <dbReference type="EMBL" id="MYL85291.1"/>
    </source>
</evidence>
<evidence type="ECO:0000313" key="2">
    <source>
        <dbReference type="Proteomes" id="UP000482487"/>
    </source>
</evidence>
<dbReference type="EMBL" id="WVUD01000073">
    <property type="protein sequence ID" value="MYL85291.1"/>
    <property type="molecule type" value="Genomic_DNA"/>
</dbReference>
<name>A0A7C9N4F5_9BACT</name>